<evidence type="ECO:0000256" key="3">
    <source>
        <dbReference type="ARBA" id="ARBA00022692"/>
    </source>
</evidence>
<dbReference type="Proteomes" id="UP001470230">
    <property type="component" value="Unassembled WGS sequence"/>
</dbReference>
<reference evidence="9 10" key="1">
    <citation type="submission" date="2024-04" db="EMBL/GenBank/DDBJ databases">
        <title>Tritrichomonas musculus Genome.</title>
        <authorList>
            <person name="Alves-Ferreira E."/>
            <person name="Grigg M."/>
            <person name="Lorenzi H."/>
            <person name="Galac M."/>
        </authorList>
    </citation>
    <scope>NUCLEOTIDE SEQUENCE [LARGE SCALE GENOMIC DNA]</scope>
    <source>
        <strain evidence="9 10">EAF2021</strain>
    </source>
</reference>
<evidence type="ECO:0000313" key="10">
    <source>
        <dbReference type="Proteomes" id="UP001470230"/>
    </source>
</evidence>
<evidence type="ECO:0000256" key="5">
    <source>
        <dbReference type="ARBA" id="ARBA00023136"/>
    </source>
</evidence>
<keyword evidence="3 7" id="KW-0812">Transmembrane</keyword>
<comment type="domain">
    <text evidence="7">The DHHC domain is required for palmitoyltransferase activity.</text>
</comment>
<dbReference type="PROSITE" id="PS50216">
    <property type="entry name" value="DHHC"/>
    <property type="match status" value="1"/>
</dbReference>
<dbReference type="EMBL" id="JAPFFF010000017">
    <property type="protein sequence ID" value="KAK8863905.1"/>
    <property type="molecule type" value="Genomic_DNA"/>
</dbReference>
<keyword evidence="2 7" id="KW-0808">Transferase</keyword>
<dbReference type="PANTHER" id="PTHR22883:SF147">
    <property type="entry name" value="PALMITOYLTRANSFERASE"/>
    <property type="match status" value="1"/>
</dbReference>
<evidence type="ECO:0000256" key="2">
    <source>
        <dbReference type="ARBA" id="ARBA00022679"/>
    </source>
</evidence>
<evidence type="ECO:0000256" key="6">
    <source>
        <dbReference type="ARBA" id="ARBA00023315"/>
    </source>
</evidence>
<evidence type="ECO:0000256" key="1">
    <source>
        <dbReference type="ARBA" id="ARBA00004141"/>
    </source>
</evidence>
<evidence type="ECO:0000313" key="9">
    <source>
        <dbReference type="EMBL" id="KAK8863905.1"/>
    </source>
</evidence>
<comment type="catalytic activity">
    <reaction evidence="7">
        <text>L-cysteinyl-[protein] + hexadecanoyl-CoA = S-hexadecanoyl-L-cysteinyl-[protein] + CoA</text>
        <dbReference type="Rhea" id="RHEA:36683"/>
        <dbReference type="Rhea" id="RHEA-COMP:10131"/>
        <dbReference type="Rhea" id="RHEA-COMP:11032"/>
        <dbReference type="ChEBI" id="CHEBI:29950"/>
        <dbReference type="ChEBI" id="CHEBI:57287"/>
        <dbReference type="ChEBI" id="CHEBI:57379"/>
        <dbReference type="ChEBI" id="CHEBI:74151"/>
        <dbReference type="EC" id="2.3.1.225"/>
    </reaction>
</comment>
<feature type="transmembrane region" description="Helical" evidence="7">
    <location>
        <begin position="81"/>
        <end position="103"/>
    </location>
</feature>
<comment type="caution">
    <text evidence="9">The sequence shown here is derived from an EMBL/GenBank/DDBJ whole genome shotgun (WGS) entry which is preliminary data.</text>
</comment>
<feature type="transmembrane region" description="Helical" evidence="7">
    <location>
        <begin position="186"/>
        <end position="207"/>
    </location>
</feature>
<name>A0ABR2IJP9_9EUKA</name>
<keyword evidence="10" id="KW-1185">Reference proteome</keyword>
<organism evidence="9 10">
    <name type="scientific">Tritrichomonas musculus</name>
    <dbReference type="NCBI Taxonomy" id="1915356"/>
    <lineage>
        <taxon>Eukaryota</taxon>
        <taxon>Metamonada</taxon>
        <taxon>Parabasalia</taxon>
        <taxon>Tritrichomonadida</taxon>
        <taxon>Tritrichomonadidae</taxon>
        <taxon>Tritrichomonas</taxon>
    </lineage>
</organism>
<accession>A0ABR2IJP9</accession>
<sequence length="309" mass="36250">MLNPILDESLETTSNDSTQWAIKHNCCCCGPYVDVYVPNKKPRHFLRQWEFRPTMPILVTFLAVYCLFVYFFAILPYQYTIIIQIISPFPILFSFVLFIWSYYAAVCMDPGFLPYNWINTQKFYYTWQEQLSGLAVTPAQKEFAKDQKNRPPHCSFSQTSGRYVVRADHICVWIENWVGKRNHKQFMLLNLWGFCYCFLLFGFNFAIKEDIFERKTHLLVLQLTGMGIEAMFGFITCSFFFICLYDLAKNRTKIQKMRGEKGDFSYRCIDSMQEVCGTGTKWLWCCPTPAFGKNLIITNDMPQIEDGSE</sequence>
<keyword evidence="4 7" id="KW-1133">Transmembrane helix</keyword>
<feature type="domain" description="Palmitoyltransferase DHHC" evidence="8">
    <location>
        <begin position="146"/>
        <end position="258"/>
    </location>
</feature>
<comment type="similarity">
    <text evidence="7">Belongs to the DHHC palmitoyltransferase family.</text>
</comment>
<dbReference type="Pfam" id="PF01529">
    <property type="entry name" value="DHHC"/>
    <property type="match status" value="1"/>
</dbReference>
<dbReference type="InterPro" id="IPR039859">
    <property type="entry name" value="PFA4/ZDH16/20/ERF2-like"/>
</dbReference>
<dbReference type="InterPro" id="IPR001594">
    <property type="entry name" value="Palmitoyltrfase_DHHC"/>
</dbReference>
<keyword evidence="5 7" id="KW-0472">Membrane</keyword>
<proteinExistence type="inferred from homology"/>
<feature type="transmembrane region" description="Helical" evidence="7">
    <location>
        <begin position="227"/>
        <end position="248"/>
    </location>
</feature>
<keyword evidence="6 7" id="KW-0012">Acyltransferase</keyword>
<dbReference type="EC" id="2.3.1.225" evidence="7"/>
<gene>
    <name evidence="9" type="ORF">M9Y10_011597</name>
</gene>
<protein>
    <recommendedName>
        <fullName evidence="7">Palmitoyltransferase</fullName>
        <ecNumber evidence="7">2.3.1.225</ecNumber>
    </recommendedName>
</protein>
<dbReference type="PANTHER" id="PTHR22883">
    <property type="entry name" value="ZINC FINGER DHHC DOMAIN CONTAINING PROTEIN"/>
    <property type="match status" value="1"/>
</dbReference>
<feature type="transmembrane region" description="Helical" evidence="7">
    <location>
        <begin position="55"/>
        <end position="75"/>
    </location>
</feature>
<evidence type="ECO:0000256" key="7">
    <source>
        <dbReference type="RuleBase" id="RU079119"/>
    </source>
</evidence>
<evidence type="ECO:0000259" key="8">
    <source>
        <dbReference type="Pfam" id="PF01529"/>
    </source>
</evidence>
<comment type="subcellular location">
    <subcellularLocation>
        <location evidence="1">Membrane</location>
        <topology evidence="1">Multi-pass membrane protein</topology>
    </subcellularLocation>
</comment>
<evidence type="ECO:0000256" key="4">
    <source>
        <dbReference type="ARBA" id="ARBA00022989"/>
    </source>
</evidence>